<keyword evidence="6" id="KW-1185">Reference proteome</keyword>
<dbReference type="PANTHER" id="PTHR31951:SF22">
    <property type="entry name" value="ECA1 GAMETOGENESIS RELATED FAMILY"/>
    <property type="match status" value="1"/>
</dbReference>
<protein>
    <recommendedName>
        <fullName evidence="3">Prolamin-like domain-containing protein</fullName>
    </recommendedName>
</protein>
<dbReference type="InterPro" id="IPR008502">
    <property type="entry name" value="Prolamin-like"/>
</dbReference>
<name>A0AA86T562_9FABA</name>
<feature type="signal peptide" evidence="2">
    <location>
        <begin position="1"/>
        <end position="26"/>
    </location>
</feature>
<dbReference type="AlphaFoldDB" id="A0AA86T562"/>
<dbReference type="Pfam" id="PF05617">
    <property type="entry name" value="Prolamin_like"/>
    <property type="match status" value="1"/>
</dbReference>
<proteinExistence type="predicted"/>
<dbReference type="Gramene" id="rna-AYBTSS11_LOCUS23920">
    <property type="protein sequence ID" value="CAJ1971911.1"/>
    <property type="gene ID" value="gene-AYBTSS11_LOCUS23920"/>
</dbReference>
<dbReference type="PANTHER" id="PTHR31951">
    <property type="entry name" value="BIFUNCTIONAL INHIBITOR/LIPID-TRANSFER PROTEIN/SEED STORAGE 2S ALBUMIN SUPERFAMILY PROTEIN-RELATED"/>
    <property type="match status" value="1"/>
</dbReference>
<evidence type="ECO:0000313" key="6">
    <source>
        <dbReference type="Proteomes" id="UP001189624"/>
    </source>
</evidence>
<reference evidence="5" key="1">
    <citation type="submission" date="2023-10" db="EMBL/GenBank/DDBJ databases">
        <authorList>
            <person name="Domelevo Entfellner J.-B."/>
        </authorList>
    </citation>
    <scope>NUCLEOTIDE SEQUENCE</scope>
</reference>
<feature type="domain" description="Prolamin-like" evidence="3">
    <location>
        <begin position="58"/>
        <end position="129"/>
    </location>
</feature>
<evidence type="ECO:0000256" key="2">
    <source>
        <dbReference type="SAM" id="SignalP"/>
    </source>
</evidence>
<evidence type="ECO:0000313" key="4">
    <source>
        <dbReference type="EMBL" id="CAJ1971911.1"/>
    </source>
</evidence>
<gene>
    <name evidence="4" type="ORF">AYBTSS11_LOCUS23920</name>
    <name evidence="5" type="ORF">AYBTSS11_LOCUS23924</name>
</gene>
<sequence>MATFQSFCLMVVVMISVSLMLKTGLSYEVPAEPSPSPSDETDYAPRPLSSYEVYLQHCAAKLYPDCGDQVFSAIFFGNDTVSSTCCEKLVNEVGKRCHDDMTKYSLQSPNLRKNQFQILQRSESVWNYCLYLDYPALQPVHAPSIEPVGADTDLFL</sequence>
<dbReference type="EMBL" id="OY731405">
    <property type="protein sequence ID" value="CAJ1971911.1"/>
    <property type="molecule type" value="Genomic_DNA"/>
</dbReference>
<dbReference type="Proteomes" id="UP001189624">
    <property type="component" value="Chromosome 8"/>
</dbReference>
<organism evidence="5 6">
    <name type="scientific">Sphenostylis stenocarpa</name>
    <dbReference type="NCBI Taxonomy" id="92480"/>
    <lineage>
        <taxon>Eukaryota</taxon>
        <taxon>Viridiplantae</taxon>
        <taxon>Streptophyta</taxon>
        <taxon>Embryophyta</taxon>
        <taxon>Tracheophyta</taxon>
        <taxon>Spermatophyta</taxon>
        <taxon>Magnoliopsida</taxon>
        <taxon>eudicotyledons</taxon>
        <taxon>Gunneridae</taxon>
        <taxon>Pentapetalae</taxon>
        <taxon>rosids</taxon>
        <taxon>fabids</taxon>
        <taxon>Fabales</taxon>
        <taxon>Fabaceae</taxon>
        <taxon>Papilionoideae</taxon>
        <taxon>50 kb inversion clade</taxon>
        <taxon>NPAAA clade</taxon>
        <taxon>indigoferoid/millettioid clade</taxon>
        <taxon>Phaseoleae</taxon>
        <taxon>Sphenostylis</taxon>
    </lineage>
</organism>
<evidence type="ECO:0000259" key="3">
    <source>
        <dbReference type="Pfam" id="PF05617"/>
    </source>
</evidence>
<evidence type="ECO:0000313" key="5">
    <source>
        <dbReference type="EMBL" id="CAJ1971915.1"/>
    </source>
</evidence>
<keyword evidence="1 2" id="KW-0732">Signal</keyword>
<feature type="chain" id="PRO_5041851599" description="Prolamin-like domain-containing protein" evidence="2">
    <location>
        <begin position="27"/>
        <end position="156"/>
    </location>
</feature>
<evidence type="ECO:0000256" key="1">
    <source>
        <dbReference type="ARBA" id="ARBA00022729"/>
    </source>
</evidence>
<accession>A0AA86T562</accession>
<dbReference type="EMBL" id="OY731405">
    <property type="protein sequence ID" value="CAJ1971915.1"/>
    <property type="molecule type" value="Genomic_DNA"/>
</dbReference>
<dbReference type="Gramene" id="rna-AYBTSS11_LOCUS23924">
    <property type="protein sequence ID" value="CAJ1971915.1"/>
    <property type="gene ID" value="gene-AYBTSS11_LOCUS23924"/>
</dbReference>